<protein>
    <submittedName>
        <fullName evidence="1">Uncharacterized protein</fullName>
    </submittedName>
</protein>
<dbReference type="Proteomes" id="UP000739538">
    <property type="component" value="Unassembled WGS sequence"/>
</dbReference>
<accession>A0A956NCY2</accession>
<dbReference type="AlphaFoldDB" id="A0A956NCY2"/>
<name>A0A956NCY2_UNCEI</name>
<sequence>MGEGVDCAPEPCAGFGACCVDGECRTTASETDCADLGGAFWGTGQACPPSLSELPPDSGPNKGGALVLHCTPDISTTRDGVVDVNSCEDVVVSVPGDDSAVVLYLFAVFPDEVSPEVTGVQFGITYTTEVASSGRDANVVFELPTTDWPSSGSGVALTVTEHDPIRSHMFPVYWFLAYAYDGSSFEIGRHPYFGRPAFYDASIPSVADSVWALGKVGFGSAEGRRPCSPCE</sequence>
<comment type="caution">
    <text evidence="1">The sequence shown here is derived from an EMBL/GenBank/DDBJ whole genome shotgun (WGS) entry which is preliminary data.</text>
</comment>
<evidence type="ECO:0000313" key="2">
    <source>
        <dbReference type="Proteomes" id="UP000739538"/>
    </source>
</evidence>
<reference evidence="1" key="1">
    <citation type="submission" date="2020-04" db="EMBL/GenBank/DDBJ databases">
        <authorList>
            <person name="Zhang T."/>
        </authorList>
    </citation>
    <scope>NUCLEOTIDE SEQUENCE</scope>
    <source>
        <strain evidence="1">HKST-UBA02</strain>
    </source>
</reference>
<organism evidence="1 2">
    <name type="scientific">Eiseniibacteriota bacterium</name>
    <dbReference type="NCBI Taxonomy" id="2212470"/>
    <lineage>
        <taxon>Bacteria</taxon>
        <taxon>Candidatus Eiseniibacteriota</taxon>
    </lineage>
</organism>
<gene>
    <name evidence="1" type="ORF">KDA27_03055</name>
</gene>
<proteinExistence type="predicted"/>
<dbReference type="EMBL" id="JAGQHS010000009">
    <property type="protein sequence ID" value="MCA9754754.1"/>
    <property type="molecule type" value="Genomic_DNA"/>
</dbReference>
<reference evidence="1" key="2">
    <citation type="journal article" date="2021" name="Microbiome">
        <title>Successional dynamics and alternative stable states in a saline activated sludge microbial community over 9 years.</title>
        <authorList>
            <person name="Wang Y."/>
            <person name="Ye J."/>
            <person name="Ju F."/>
            <person name="Liu L."/>
            <person name="Boyd J.A."/>
            <person name="Deng Y."/>
            <person name="Parks D.H."/>
            <person name="Jiang X."/>
            <person name="Yin X."/>
            <person name="Woodcroft B.J."/>
            <person name="Tyson G.W."/>
            <person name="Hugenholtz P."/>
            <person name="Polz M.F."/>
            <person name="Zhang T."/>
        </authorList>
    </citation>
    <scope>NUCLEOTIDE SEQUENCE</scope>
    <source>
        <strain evidence="1">HKST-UBA02</strain>
    </source>
</reference>
<evidence type="ECO:0000313" key="1">
    <source>
        <dbReference type="EMBL" id="MCA9754754.1"/>
    </source>
</evidence>